<name>A0A7S7AWR5_9SPIR</name>
<dbReference type="PROSITE" id="PS50943">
    <property type="entry name" value="HTH_CROC1"/>
    <property type="match status" value="1"/>
</dbReference>
<dbReference type="CDD" id="cd00093">
    <property type="entry name" value="HTH_XRE"/>
    <property type="match status" value="1"/>
</dbReference>
<dbReference type="AlphaFoldDB" id="A0A7S7AWR5"/>
<dbReference type="EMBL" id="CP061839">
    <property type="protein sequence ID" value="QOW61009.1"/>
    <property type="molecule type" value="Genomic_DNA"/>
</dbReference>
<gene>
    <name evidence="3" type="ORF">IFE08_00880</name>
</gene>
<evidence type="ECO:0000259" key="2">
    <source>
        <dbReference type="PROSITE" id="PS50943"/>
    </source>
</evidence>
<organism evidence="3 4">
    <name type="scientific">Treponema pedis</name>
    <dbReference type="NCBI Taxonomy" id="409322"/>
    <lineage>
        <taxon>Bacteria</taxon>
        <taxon>Pseudomonadati</taxon>
        <taxon>Spirochaetota</taxon>
        <taxon>Spirochaetia</taxon>
        <taxon>Spirochaetales</taxon>
        <taxon>Treponemataceae</taxon>
        <taxon>Treponema</taxon>
    </lineage>
</organism>
<evidence type="ECO:0000313" key="3">
    <source>
        <dbReference type="EMBL" id="QOW61009.1"/>
    </source>
</evidence>
<dbReference type="Pfam" id="PF13413">
    <property type="entry name" value="HTH_25"/>
    <property type="match status" value="1"/>
</dbReference>
<dbReference type="Proteomes" id="UP000593915">
    <property type="component" value="Chromosome"/>
</dbReference>
<keyword evidence="1" id="KW-0472">Membrane</keyword>
<evidence type="ECO:0000256" key="1">
    <source>
        <dbReference type="SAM" id="Phobius"/>
    </source>
</evidence>
<dbReference type="InterPro" id="IPR001387">
    <property type="entry name" value="Cro/C1-type_HTH"/>
</dbReference>
<reference evidence="3 4" key="1">
    <citation type="submission" date="2020-09" db="EMBL/GenBank/DDBJ databases">
        <title>Characterization of Treponema spp. from bovine digital dermatitis in Korea.</title>
        <authorList>
            <person name="Espiritu H.M."/>
            <person name="Cho Y.I."/>
            <person name="Mamuad L."/>
        </authorList>
    </citation>
    <scope>NUCLEOTIDE SEQUENCE [LARGE SCALE GENOMIC DNA]</scope>
    <source>
        <strain evidence="3 4">KS1</strain>
    </source>
</reference>
<accession>A0A7S7AWR5</accession>
<dbReference type="GO" id="GO:0003677">
    <property type="term" value="F:DNA binding"/>
    <property type="evidence" value="ECO:0007669"/>
    <property type="project" value="InterPro"/>
</dbReference>
<dbReference type="InterPro" id="IPR050400">
    <property type="entry name" value="Bact_Cytoskel_RodZ"/>
</dbReference>
<dbReference type="PANTHER" id="PTHR34475:SF1">
    <property type="entry name" value="CYTOSKELETON PROTEIN RODZ"/>
    <property type="match status" value="1"/>
</dbReference>
<dbReference type="Gene3D" id="1.10.260.40">
    <property type="entry name" value="lambda repressor-like DNA-binding domains"/>
    <property type="match status" value="1"/>
</dbReference>
<dbReference type="RefSeq" id="WP_020964774.1">
    <property type="nucleotide sequence ID" value="NZ_CP061839.1"/>
</dbReference>
<protein>
    <submittedName>
        <fullName evidence="3">Helix-turn-helix domain-containing protein</fullName>
    </submittedName>
</protein>
<dbReference type="GeneID" id="301089619"/>
<dbReference type="PANTHER" id="PTHR34475">
    <property type="match status" value="1"/>
</dbReference>
<dbReference type="InterPro" id="IPR010982">
    <property type="entry name" value="Lambda_DNA-bd_dom_sf"/>
</dbReference>
<evidence type="ECO:0000313" key="4">
    <source>
        <dbReference type="Proteomes" id="UP000593915"/>
    </source>
</evidence>
<feature type="transmembrane region" description="Helical" evidence="1">
    <location>
        <begin position="98"/>
        <end position="120"/>
    </location>
</feature>
<keyword evidence="1" id="KW-0812">Transmembrane</keyword>
<sequence>MNEIGKLLIETRMQHGLELEQVARETNIAKRYLEALENDDYSVFPAEPYILGFLRNYCEYLGLNPEEFIKLYKQIKIQETDLPPDALLPKKNAGSYRLMIIALAAAAVIALIAGLAYFIFSKWLPDLQERQAKNITEEKIIESRKAGSYELTEPRFEKRLFIGDSLKIQAGGKDYVLTVEKVSPSLVLNTEAGNQIINLAETLKLDLNGDAVHDAEILVEDIDKNNPEAGSLVLIKTGSELAAEATVKASDVIVSESSGFSSNAATRVLFEGGSAYPVTLNATFRGYCLFRHESDKANREERYYQKAEQLTVQANNGFRIWASNGNAVKMQLVAGGKTVDLEISRPGEVIVKDLKWIKDDTTRRFKFIIADVD</sequence>
<keyword evidence="1" id="KW-1133">Transmembrane helix</keyword>
<proteinExistence type="predicted"/>
<feature type="domain" description="HTH cro/C1-type" evidence="2">
    <location>
        <begin position="8"/>
        <end position="68"/>
    </location>
</feature>
<dbReference type="SUPFAM" id="SSF47413">
    <property type="entry name" value="lambda repressor-like DNA-binding domains"/>
    <property type="match status" value="1"/>
</dbReference>